<evidence type="ECO:0000259" key="1">
    <source>
        <dbReference type="Pfam" id="PF12706"/>
    </source>
</evidence>
<evidence type="ECO:0000313" key="4">
    <source>
        <dbReference type="Proteomes" id="UP000240830"/>
    </source>
</evidence>
<dbReference type="Pfam" id="PF12706">
    <property type="entry name" value="Lactamase_B_2"/>
    <property type="match status" value="1"/>
</dbReference>
<dbReference type="InterPro" id="IPR001279">
    <property type="entry name" value="Metallo-B-lactamas"/>
</dbReference>
<reference evidence="3 4" key="1">
    <citation type="submission" date="2016-10" db="EMBL/GenBank/DDBJ databases">
        <title>The genome of Paramicrosporidium saccamoebae is the missing link in understanding Cryptomycota and Microsporidia evolution.</title>
        <authorList>
            <person name="Quandt C.A."/>
            <person name="Beaudet D."/>
            <person name="Corsaro D."/>
            <person name="Michel R."/>
            <person name="Corradi N."/>
            <person name="James T."/>
        </authorList>
    </citation>
    <scope>NUCLEOTIDE SEQUENCE [LARGE SCALE GENOMIC DNA]</scope>
    <source>
        <strain evidence="3 4">KSL3</strain>
    </source>
</reference>
<dbReference type="EMBL" id="MTSL01000020">
    <property type="protein sequence ID" value="PJF19968.1"/>
    <property type="molecule type" value="Genomic_DNA"/>
</dbReference>
<dbReference type="Gene3D" id="3.60.15.10">
    <property type="entry name" value="Ribonuclease Z/Hydroxyacylglutathione hydrolase-like"/>
    <property type="match status" value="1"/>
</dbReference>
<comment type="caution">
    <text evidence="3">The sequence shown here is derived from an EMBL/GenBank/DDBJ whole genome shotgun (WGS) entry which is preliminary data.</text>
</comment>
<sequence length="357" mass="39211">MGRTEVIIRPMEGIPDIDIVDIPTSTMGVVEELLLVGAGTSSSVPSVACLAMDSDAACKVCLDAAGRLERSAEYTRKHGGPPAHLTGATRNRRTNPSAVLRYRHSDGTLHSILIDCGKTFYTNTERMLRAGVRVLDGVLLTHGHADAILGLDDLRHWAGHFPSIQETVNVYCDADTFEVVKKAFPYLVDRRLATGGGEVPALMFHTIESGVLATIGELEVMPVRLLHGCHSDGKDYFANGFRVGGLSYFSDISGVPKESQQLVMGSPTEVLIVDCLLENKSYLSHYCWPQTEPFIKELDPKTSVLVGMSHRIDYYGFQHRLDKERGIEITDGVIGKLKYIPGRVLVGFDGMLLRFIH</sequence>
<dbReference type="PANTHER" id="PTHR42663:SF6">
    <property type="entry name" value="HYDROLASE C777.06C-RELATED"/>
    <property type="match status" value="1"/>
</dbReference>
<feature type="domain" description="Metallo-beta-lactamase" evidence="1">
    <location>
        <begin position="110"/>
        <end position="306"/>
    </location>
</feature>
<protein>
    <recommendedName>
        <fullName evidence="1">Metallo-beta-lactamase domain-containing protein</fullName>
    </recommendedName>
</protein>
<keyword evidence="4" id="KW-1185">Reference proteome</keyword>
<dbReference type="Proteomes" id="UP000240830">
    <property type="component" value="Unassembled WGS sequence"/>
</dbReference>
<dbReference type="AlphaFoldDB" id="A0A2H9TQC5"/>
<gene>
    <name evidence="3" type="ORF">PSACC_00214</name>
    <name evidence="2" type="ORF">PSACC_00698</name>
</gene>
<organism evidence="3 4">
    <name type="scientific">Paramicrosporidium saccamoebae</name>
    <dbReference type="NCBI Taxonomy" id="1246581"/>
    <lineage>
        <taxon>Eukaryota</taxon>
        <taxon>Fungi</taxon>
        <taxon>Fungi incertae sedis</taxon>
        <taxon>Cryptomycota</taxon>
        <taxon>Cryptomycota incertae sedis</taxon>
        <taxon>Paramicrosporidium</taxon>
    </lineage>
</organism>
<evidence type="ECO:0000313" key="2">
    <source>
        <dbReference type="EMBL" id="PJF19487.1"/>
    </source>
</evidence>
<dbReference type="PANTHER" id="PTHR42663">
    <property type="entry name" value="HYDROLASE C777.06C-RELATED-RELATED"/>
    <property type="match status" value="1"/>
</dbReference>
<dbReference type="CDD" id="cd16279">
    <property type="entry name" value="metallo-hydrolase-like_MBL-fold"/>
    <property type="match status" value="1"/>
</dbReference>
<accession>A0A2H9TQC5</accession>
<dbReference type="InterPro" id="IPR036866">
    <property type="entry name" value="RibonucZ/Hydroxyglut_hydro"/>
</dbReference>
<dbReference type="STRING" id="1246581.A0A2H9TQC5"/>
<evidence type="ECO:0000313" key="3">
    <source>
        <dbReference type="EMBL" id="PJF19968.1"/>
    </source>
</evidence>
<proteinExistence type="predicted"/>
<dbReference type="SUPFAM" id="SSF56281">
    <property type="entry name" value="Metallo-hydrolase/oxidoreductase"/>
    <property type="match status" value="1"/>
</dbReference>
<dbReference type="OrthoDB" id="341300at2759"/>
<name>A0A2H9TQC5_9FUNG</name>
<dbReference type="EMBL" id="MTSL01000061">
    <property type="protein sequence ID" value="PJF19487.1"/>
    <property type="molecule type" value="Genomic_DNA"/>
</dbReference>